<dbReference type="Gene3D" id="3.40.190.170">
    <property type="entry name" value="Bacterial extracellular solute-binding protein, family 7"/>
    <property type="match status" value="1"/>
</dbReference>
<evidence type="ECO:0000256" key="1">
    <source>
        <dbReference type="ARBA" id="ARBA00022729"/>
    </source>
</evidence>
<dbReference type="InterPro" id="IPR018389">
    <property type="entry name" value="DctP_fam"/>
</dbReference>
<dbReference type="EMBL" id="FXUL01000033">
    <property type="protein sequence ID" value="SMP79851.1"/>
    <property type="molecule type" value="Genomic_DNA"/>
</dbReference>
<dbReference type="Proteomes" id="UP001158049">
    <property type="component" value="Unassembled WGS sequence"/>
</dbReference>
<accession>A0ABY1QSX7</accession>
<dbReference type="NCBIfam" id="NF037995">
    <property type="entry name" value="TRAP_S1"/>
    <property type="match status" value="1"/>
</dbReference>
<dbReference type="PANTHER" id="PTHR33376:SF4">
    <property type="entry name" value="SIALIC ACID-BINDING PERIPLASMIC PROTEIN SIAP"/>
    <property type="match status" value="1"/>
</dbReference>
<sequence>MITKRSLFIAIALMGAYCTAGAQTTWDFPTGYSANSFQTENVVQFAKDVEKASGGKLTMTVHVNGSLYKANEIKRAVQTGQAQIGEFLLSGAANENPLFGVDAVPFLASSYADARRLSESSRPAVEKALATQGLKLLFVSPWPGQSLYSIKPVASVADLRGTKMRTYNPATNRIAQLMKAQPATIQLAELGQALATGAVDNFLTSNASGVENKLYEQVKHFYEVNAWFPKNAIVVSQKAFDGLNPAAQEAVVNAAREAEVRAWKVSQQKSTEFTAQLAANGMKVAVPGPAFQAELKTIGDAMTAEWIKTAGEQGRQIVEAYRKN</sequence>
<reference evidence="3 4" key="1">
    <citation type="submission" date="2017-05" db="EMBL/GenBank/DDBJ databases">
        <authorList>
            <person name="Varghese N."/>
            <person name="Submissions S."/>
        </authorList>
    </citation>
    <scope>NUCLEOTIDE SEQUENCE [LARGE SCALE GENOMIC DNA]</scope>
    <source>
        <strain evidence="3 4">DSM 26001</strain>
    </source>
</reference>
<protein>
    <submittedName>
        <fullName evidence="3">TRAP-type C4-dicarboxylate transport system, substrate-binding protein</fullName>
    </submittedName>
</protein>
<keyword evidence="4" id="KW-1185">Reference proteome</keyword>
<evidence type="ECO:0000313" key="3">
    <source>
        <dbReference type="EMBL" id="SMP79851.1"/>
    </source>
</evidence>
<proteinExistence type="predicted"/>
<feature type="chain" id="PRO_5045503053" evidence="2">
    <location>
        <begin position="23"/>
        <end position="324"/>
    </location>
</feature>
<dbReference type="PANTHER" id="PTHR33376">
    <property type="match status" value="1"/>
</dbReference>
<dbReference type="InterPro" id="IPR038404">
    <property type="entry name" value="TRAP_DctP_sf"/>
</dbReference>
<evidence type="ECO:0000313" key="4">
    <source>
        <dbReference type="Proteomes" id="UP001158049"/>
    </source>
</evidence>
<organism evidence="3 4">
    <name type="scientific">Noviherbaspirillum suwonense</name>
    <dbReference type="NCBI Taxonomy" id="1224511"/>
    <lineage>
        <taxon>Bacteria</taxon>
        <taxon>Pseudomonadati</taxon>
        <taxon>Pseudomonadota</taxon>
        <taxon>Betaproteobacteria</taxon>
        <taxon>Burkholderiales</taxon>
        <taxon>Oxalobacteraceae</taxon>
        <taxon>Noviherbaspirillum</taxon>
    </lineage>
</organism>
<keyword evidence="1 2" id="KW-0732">Signal</keyword>
<dbReference type="RefSeq" id="WP_283445348.1">
    <property type="nucleotide sequence ID" value="NZ_FXUL01000033.1"/>
</dbReference>
<dbReference type="CDD" id="cd13602">
    <property type="entry name" value="PBP2_TRAP_BpDctp6_7"/>
    <property type="match status" value="1"/>
</dbReference>
<name>A0ABY1QSX7_9BURK</name>
<gene>
    <name evidence="3" type="ORF">SAMN06295970_1335</name>
</gene>
<feature type="signal peptide" evidence="2">
    <location>
        <begin position="1"/>
        <end position="22"/>
    </location>
</feature>
<evidence type="ECO:0000256" key="2">
    <source>
        <dbReference type="SAM" id="SignalP"/>
    </source>
</evidence>
<comment type="caution">
    <text evidence="3">The sequence shown here is derived from an EMBL/GenBank/DDBJ whole genome shotgun (WGS) entry which is preliminary data.</text>
</comment>
<dbReference type="Pfam" id="PF03480">
    <property type="entry name" value="DctP"/>
    <property type="match status" value="1"/>
</dbReference>